<feature type="compositionally biased region" description="Basic and acidic residues" evidence="3">
    <location>
        <begin position="60"/>
        <end position="99"/>
    </location>
</feature>
<accession>A0ABN8AQ15</accession>
<evidence type="ECO:0000259" key="4">
    <source>
        <dbReference type="PROSITE" id="PS50222"/>
    </source>
</evidence>
<dbReference type="Gene3D" id="1.10.238.10">
    <property type="entry name" value="EF-hand"/>
    <property type="match status" value="1"/>
</dbReference>
<dbReference type="InterPro" id="IPR050230">
    <property type="entry name" value="CALM/Myosin/TropC-like"/>
</dbReference>
<dbReference type="InterPro" id="IPR002048">
    <property type="entry name" value="EF_hand_dom"/>
</dbReference>
<reference evidence="5" key="1">
    <citation type="submission" date="2021-12" db="EMBL/GenBank/DDBJ databases">
        <authorList>
            <person name="King R."/>
        </authorList>
    </citation>
    <scope>NUCLEOTIDE SEQUENCE</scope>
</reference>
<name>A0ABN8AQ15_CHISP</name>
<feature type="domain" description="EF-hand" evidence="4">
    <location>
        <begin position="289"/>
        <end position="324"/>
    </location>
</feature>
<keyword evidence="1" id="KW-0677">Repeat</keyword>
<proteinExistence type="predicted"/>
<sequence length="347" mass="39378">MDEDTVEVVGITENQADIGGGEIIESNEINVTDGTEGNKATEKAATEHIEGEQLQEEQTEGEHVEGEHVEGEYVKDEQSDAEGREGEHSEGDEKEKNMSEGEELMGEEQQGEHVEVEEVKVEEKEEEVPVVAEEVEEEEAYAEEPPPDPSAPYDFTDSKEALREPFELRPDQLAEVEQLWELYQNYTPVYTDIDGYITEKELVYMLKALLLMTYTPEQLQELIAFCVRPPHPEGHITYEQFLKMVIVRQREFPIEDELRSALQVLDPERTGSMDREQLKDLLATKGHKLTDKQLNNLMKEVDISNDGTIGVEDVVGTMCIDLNKEDIQMLLASLNPNPPEEPPDDQF</sequence>
<dbReference type="EMBL" id="OU963894">
    <property type="protein sequence ID" value="CAH0397549.1"/>
    <property type="molecule type" value="Genomic_DNA"/>
</dbReference>
<feature type="compositionally biased region" description="Acidic residues" evidence="3">
    <location>
        <begin position="124"/>
        <end position="146"/>
    </location>
</feature>
<dbReference type="PROSITE" id="PS50222">
    <property type="entry name" value="EF_HAND_2"/>
    <property type="match status" value="2"/>
</dbReference>
<evidence type="ECO:0000313" key="5">
    <source>
        <dbReference type="EMBL" id="CAH0397549.1"/>
    </source>
</evidence>
<dbReference type="PANTHER" id="PTHR23048:SF0">
    <property type="entry name" value="CALMODULIN LIKE 3"/>
    <property type="match status" value="1"/>
</dbReference>
<evidence type="ECO:0000256" key="3">
    <source>
        <dbReference type="SAM" id="MobiDB-lite"/>
    </source>
</evidence>
<keyword evidence="2" id="KW-0106">Calcium</keyword>
<organism evidence="5 6">
    <name type="scientific">Chilo suppressalis</name>
    <name type="common">Asiatic rice borer moth</name>
    <dbReference type="NCBI Taxonomy" id="168631"/>
    <lineage>
        <taxon>Eukaryota</taxon>
        <taxon>Metazoa</taxon>
        <taxon>Ecdysozoa</taxon>
        <taxon>Arthropoda</taxon>
        <taxon>Hexapoda</taxon>
        <taxon>Insecta</taxon>
        <taxon>Pterygota</taxon>
        <taxon>Neoptera</taxon>
        <taxon>Endopterygota</taxon>
        <taxon>Lepidoptera</taxon>
        <taxon>Glossata</taxon>
        <taxon>Ditrysia</taxon>
        <taxon>Pyraloidea</taxon>
        <taxon>Crambidae</taxon>
        <taxon>Crambinae</taxon>
        <taxon>Chilo</taxon>
    </lineage>
</organism>
<dbReference type="SUPFAM" id="SSF47473">
    <property type="entry name" value="EF-hand"/>
    <property type="match status" value="1"/>
</dbReference>
<protein>
    <recommendedName>
        <fullName evidence="4">EF-hand domain-containing protein</fullName>
    </recommendedName>
</protein>
<dbReference type="Pfam" id="PF13499">
    <property type="entry name" value="EF-hand_7"/>
    <property type="match status" value="1"/>
</dbReference>
<evidence type="ECO:0000256" key="2">
    <source>
        <dbReference type="ARBA" id="ARBA00022837"/>
    </source>
</evidence>
<dbReference type="InterPro" id="IPR011992">
    <property type="entry name" value="EF-hand-dom_pair"/>
</dbReference>
<dbReference type="PROSITE" id="PS00018">
    <property type="entry name" value="EF_HAND_1"/>
    <property type="match status" value="1"/>
</dbReference>
<evidence type="ECO:0000313" key="6">
    <source>
        <dbReference type="Proteomes" id="UP001153292"/>
    </source>
</evidence>
<feature type="domain" description="EF-hand" evidence="4">
    <location>
        <begin position="253"/>
        <end position="288"/>
    </location>
</feature>
<evidence type="ECO:0000256" key="1">
    <source>
        <dbReference type="ARBA" id="ARBA00022737"/>
    </source>
</evidence>
<feature type="compositionally biased region" description="Basic and acidic residues" evidence="3">
    <location>
        <begin position="110"/>
        <end position="123"/>
    </location>
</feature>
<gene>
    <name evidence="5" type="ORF">CHILSU_LOCUS621</name>
</gene>
<dbReference type="InterPro" id="IPR018247">
    <property type="entry name" value="EF_Hand_1_Ca_BS"/>
</dbReference>
<feature type="compositionally biased region" description="Basic and acidic residues" evidence="3">
    <location>
        <begin position="39"/>
        <end position="51"/>
    </location>
</feature>
<keyword evidence="6" id="KW-1185">Reference proteome</keyword>
<dbReference type="Proteomes" id="UP001153292">
    <property type="component" value="Chromosome 1"/>
</dbReference>
<feature type="region of interest" description="Disordered" evidence="3">
    <location>
        <begin position="26"/>
        <end position="155"/>
    </location>
</feature>
<dbReference type="PANTHER" id="PTHR23048">
    <property type="entry name" value="MYOSIN LIGHT CHAIN 1, 3"/>
    <property type="match status" value="1"/>
</dbReference>